<evidence type="ECO:0000313" key="6">
    <source>
        <dbReference type="EMBL" id="CAK9313750.1"/>
    </source>
</evidence>
<dbReference type="InterPro" id="IPR044660">
    <property type="entry name" value="IBH1-like"/>
</dbReference>
<sequence length="154" mass="17227">MASKSGITLMNSTSSRLRLARTFLRSFSKIKSQTSATTTLSPSSPHLKRQSRRIKMAAYSSMARVAGPRRAWARALLFKLHTRPTHRTLMNTRRGGSTTTPPSSRSDNQVGKLRRLLPGGDRMDVCTLLEETANYIHCLSTQVKVMKAISDHHF</sequence>
<gene>
    <name evidence="6" type="ORF">CITCOLO1_LOCUS5485</name>
</gene>
<dbReference type="InterPro" id="IPR036638">
    <property type="entry name" value="HLH_DNA-bd_sf"/>
</dbReference>
<organism evidence="6 7">
    <name type="scientific">Citrullus colocynthis</name>
    <name type="common">colocynth</name>
    <dbReference type="NCBI Taxonomy" id="252529"/>
    <lineage>
        <taxon>Eukaryota</taxon>
        <taxon>Viridiplantae</taxon>
        <taxon>Streptophyta</taxon>
        <taxon>Embryophyta</taxon>
        <taxon>Tracheophyta</taxon>
        <taxon>Spermatophyta</taxon>
        <taxon>Magnoliopsida</taxon>
        <taxon>eudicotyledons</taxon>
        <taxon>Gunneridae</taxon>
        <taxon>Pentapetalae</taxon>
        <taxon>rosids</taxon>
        <taxon>fabids</taxon>
        <taxon>Cucurbitales</taxon>
        <taxon>Cucurbitaceae</taxon>
        <taxon>Benincaseae</taxon>
        <taxon>Citrullus</taxon>
    </lineage>
</organism>
<reference evidence="6 7" key="1">
    <citation type="submission" date="2024-03" db="EMBL/GenBank/DDBJ databases">
        <authorList>
            <person name="Gkanogiannis A."/>
            <person name="Becerra Lopez-Lavalle L."/>
        </authorList>
    </citation>
    <scope>NUCLEOTIDE SEQUENCE [LARGE SCALE GENOMIC DNA]</scope>
</reference>
<dbReference type="InterPro" id="IPR044549">
    <property type="entry name" value="bHLH_AtIBH1-like"/>
</dbReference>
<feature type="compositionally biased region" description="Low complexity" evidence="5">
    <location>
        <begin position="92"/>
        <end position="106"/>
    </location>
</feature>
<evidence type="ECO:0000313" key="7">
    <source>
        <dbReference type="Proteomes" id="UP001642487"/>
    </source>
</evidence>
<keyword evidence="7" id="KW-1185">Reference proteome</keyword>
<proteinExistence type="predicted"/>
<evidence type="ECO:0000256" key="3">
    <source>
        <dbReference type="ARBA" id="ARBA00023163"/>
    </source>
</evidence>
<dbReference type="SUPFAM" id="SSF47459">
    <property type="entry name" value="HLH, helix-loop-helix DNA-binding domain"/>
    <property type="match status" value="1"/>
</dbReference>
<dbReference type="EMBL" id="OZ021745">
    <property type="protein sequence ID" value="CAK9313750.1"/>
    <property type="molecule type" value="Genomic_DNA"/>
</dbReference>
<dbReference type="Proteomes" id="UP001642487">
    <property type="component" value="Chromosome 11"/>
</dbReference>
<accession>A0ABP0Y1Z8</accession>
<keyword evidence="3" id="KW-0804">Transcription</keyword>
<evidence type="ECO:0000256" key="4">
    <source>
        <dbReference type="ARBA" id="ARBA00023242"/>
    </source>
</evidence>
<keyword evidence="4" id="KW-0539">Nucleus</keyword>
<comment type="subcellular location">
    <subcellularLocation>
        <location evidence="1">Nucleus</location>
    </subcellularLocation>
</comment>
<protein>
    <recommendedName>
        <fullName evidence="8">Transcription factor IBH1-like</fullName>
    </recommendedName>
</protein>
<dbReference type="PANTHER" id="PTHR33124:SF109">
    <property type="entry name" value="TRANSCRIPTION FACTOR IBH1"/>
    <property type="match status" value="1"/>
</dbReference>
<evidence type="ECO:0000256" key="1">
    <source>
        <dbReference type="ARBA" id="ARBA00004123"/>
    </source>
</evidence>
<evidence type="ECO:0000256" key="5">
    <source>
        <dbReference type="SAM" id="MobiDB-lite"/>
    </source>
</evidence>
<keyword evidence="2" id="KW-0805">Transcription regulation</keyword>
<evidence type="ECO:0000256" key="2">
    <source>
        <dbReference type="ARBA" id="ARBA00023015"/>
    </source>
</evidence>
<evidence type="ECO:0008006" key="8">
    <source>
        <dbReference type="Google" id="ProtNLM"/>
    </source>
</evidence>
<name>A0ABP0Y1Z8_9ROSI</name>
<dbReference type="CDD" id="cd11444">
    <property type="entry name" value="bHLH_AtIBH1_like"/>
    <property type="match status" value="1"/>
</dbReference>
<feature type="region of interest" description="Disordered" evidence="5">
    <location>
        <begin position="89"/>
        <end position="110"/>
    </location>
</feature>
<dbReference type="PANTHER" id="PTHR33124">
    <property type="entry name" value="TRANSCRIPTION FACTOR IBH1-LIKE 1"/>
    <property type="match status" value="1"/>
</dbReference>